<feature type="compositionally biased region" description="Polar residues" evidence="8">
    <location>
        <begin position="3028"/>
        <end position="3044"/>
    </location>
</feature>
<dbReference type="InterPro" id="IPR047509">
    <property type="entry name" value="UBR4-like_UBR-box"/>
</dbReference>
<dbReference type="PROSITE" id="PS52043">
    <property type="entry name" value="UBR4_E3"/>
    <property type="match status" value="1"/>
</dbReference>
<feature type="compositionally biased region" description="Polar residues" evidence="8">
    <location>
        <begin position="195"/>
        <end position="213"/>
    </location>
</feature>
<dbReference type="GO" id="GO:0008270">
    <property type="term" value="F:zinc ion binding"/>
    <property type="evidence" value="ECO:0007669"/>
    <property type="project" value="UniProtKB-KW"/>
</dbReference>
<feature type="region of interest" description="Disordered" evidence="8">
    <location>
        <begin position="3421"/>
        <end position="3451"/>
    </location>
</feature>
<dbReference type="CTD" id="8229650"/>
<dbReference type="GO" id="GO:0005516">
    <property type="term" value="F:calmodulin binding"/>
    <property type="evidence" value="ECO:0007669"/>
    <property type="project" value="UniProtKB-KW"/>
</dbReference>
<gene>
    <name evidence="11" type="primary">8229650</name>
    <name evidence="10" type="ORF">Phum_PHUM290510</name>
</gene>
<dbReference type="VEuPathDB" id="VectorBase:PHUM290510"/>
<evidence type="ECO:0000313" key="10">
    <source>
        <dbReference type="EMBL" id="EEB14283.1"/>
    </source>
</evidence>
<dbReference type="GeneID" id="8229650"/>
<dbReference type="InterPro" id="IPR045189">
    <property type="entry name" value="UBR4-like"/>
</dbReference>
<feature type="region of interest" description="Disordered" evidence="8">
    <location>
        <begin position="3910"/>
        <end position="3932"/>
    </location>
</feature>
<feature type="region of interest" description="Disordered" evidence="8">
    <location>
        <begin position="1526"/>
        <end position="1569"/>
    </location>
</feature>
<feature type="region of interest" description="Disordered" evidence="8">
    <location>
        <begin position="2799"/>
        <end position="2834"/>
    </location>
</feature>
<organism>
    <name type="scientific">Pediculus humanus subsp. corporis</name>
    <name type="common">Body louse</name>
    <dbReference type="NCBI Taxonomy" id="121224"/>
    <lineage>
        <taxon>Eukaryota</taxon>
        <taxon>Metazoa</taxon>
        <taxon>Ecdysozoa</taxon>
        <taxon>Arthropoda</taxon>
        <taxon>Hexapoda</taxon>
        <taxon>Insecta</taxon>
        <taxon>Pterygota</taxon>
        <taxon>Neoptera</taxon>
        <taxon>Paraneoptera</taxon>
        <taxon>Psocodea</taxon>
        <taxon>Troctomorpha</taxon>
        <taxon>Phthiraptera</taxon>
        <taxon>Anoplura</taxon>
        <taxon>Pediculidae</taxon>
        <taxon>Pediculus</taxon>
    </lineage>
</organism>
<evidence type="ECO:0000256" key="1">
    <source>
        <dbReference type="ARBA" id="ARBA00009970"/>
    </source>
</evidence>
<dbReference type="FunCoup" id="E0VLM7">
    <property type="interactions" value="1653"/>
</dbReference>
<feature type="region of interest" description="UBR4 E3 catalytic module" evidence="7">
    <location>
        <begin position="4800"/>
        <end position="5268"/>
    </location>
</feature>
<feature type="region of interest" description="Disordered" evidence="8">
    <location>
        <begin position="2946"/>
        <end position="3059"/>
    </location>
</feature>
<dbReference type="Pfam" id="PF24079">
    <property type="entry name" value="UBR4"/>
    <property type="match status" value="1"/>
</dbReference>
<dbReference type="InterPro" id="IPR025704">
    <property type="entry name" value="E3_Ub_ligase_UBR4_C"/>
</dbReference>
<evidence type="ECO:0000256" key="8">
    <source>
        <dbReference type="SAM" id="MobiDB-lite"/>
    </source>
</evidence>
<dbReference type="EMBL" id="DS235277">
    <property type="protein sequence ID" value="EEB14283.1"/>
    <property type="molecule type" value="Genomic_DNA"/>
</dbReference>
<dbReference type="SUPFAM" id="SSF50978">
    <property type="entry name" value="WD40 repeat-like"/>
    <property type="match status" value="1"/>
</dbReference>
<dbReference type="InterPro" id="IPR003126">
    <property type="entry name" value="Znf_UBR"/>
</dbReference>
<dbReference type="InParanoid" id="E0VLM7"/>
<evidence type="ECO:0000256" key="5">
    <source>
        <dbReference type="ARBA" id="ARBA00022860"/>
    </source>
</evidence>
<keyword evidence="5" id="KW-0112">Calmodulin-binding</keyword>
<keyword evidence="2" id="KW-0479">Metal-binding</keyword>
<dbReference type="Pfam" id="PF19423">
    <property type="entry name" value="E3_UBR4_N"/>
    <property type="match status" value="2"/>
</dbReference>
<feature type="region of interest" description="Disordered" evidence="8">
    <location>
        <begin position="1813"/>
        <end position="1858"/>
    </location>
</feature>
<reference evidence="10" key="2">
    <citation type="submission" date="2007-04" db="EMBL/GenBank/DDBJ databases">
        <title>The genome of the human body louse.</title>
        <authorList>
            <consortium name="The Human Body Louse Genome Consortium"/>
            <person name="Kirkness E."/>
            <person name="Walenz B."/>
            <person name="Hass B."/>
            <person name="Bruggner R."/>
            <person name="Strausberg R."/>
        </authorList>
    </citation>
    <scope>NUCLEOTIDE SEQUENCE</scope>
    <source>
        <strain evidence="10">USDA</strain>
    </source>
</reference>
<feature type="compositionally biased region" description="Polar residues" evidence="8">
    <location>
        <begin position="1813"/>
        <end position="1838"/>
    </location>
</feature>
<keyword evidence="3 7" id="KW-0863">Zinc-finger</keyword>
<evidence type="ECO:0000256" key="4">
    <source>
        <dbReference type="ARBA" id="ARBA00022833"/>
    </source>
</evidence>
<feature type="region of interest" description="Disordered" evidence="8">
    <location>
        <begin position="195"/>
        <end position="214"/>
    </location>
</feature>
<dbReference type="InterPro" id="IPR036322">
    <property type="entry name" value="WD40_repeat_dom_sf"/>
</dbReference>
<dbReference type="OMA" id="VHRMEEH"/>
<dbReference type="KEGG" id="phu:Phum_PHUM290510"/>
<dbReference type="SMART" id="SM00396">
    <property type="entry name" value="ZnF_UBR1"/>
    <property type="match status" value="1"/>
</dbReference>
<feature type="zinc finger region" description="UBR-type" evidence="6">
    <location>
        <begin position="1740"/>
        <end position="1813"/>
    </location>
</feature>
<dbReference type="EnsemblMetazoa" id="PHUM290510-RA">
    <property type="protein sequence ID" value="PHUM290510-PA"/>
    <property type="gene ID" value="PHUM290510"/>
</dbReference>
<keyword evidence="4" id="KW-0862">Zinc</keyword>
<feature type="compositionally biased region" description="Polar residues" evidence="8">
    <location>
        <begin position="2971"/>
        <end position="2984"/>
    </location>
</feature>
<name>E0VLM7_PEDHC</name>
<dbReference type="InterPro" id="IPR045841">
    <property type="entry name" value="E3_UBR4_N"/>
</dbReference>
<dbReference type="STRING" id="121224.E0VLM7"/>
<dbReference type="CDD" id="cd19680">
    <property type="entry name" value="UBR-box_UBR4"/>
    <property type="match status" value="1"/>
</dbReference>
<dbReference type="PANTHER" id="PTHR21725:SF1">
    <property type="entry name" value="E3 UBIQUITIN-PROTEIN LIGASE UBR4"/>
    <property type="match status" value="1"/>
</dbReference>
<dbReference type="EMBL" id="AAZO01003373">
    <property type="status" value="NOT_ANNOTATED_CDS"/>
    <property type="molecule type" value="Genomic_DNA"/>
</dbReference>
<dbReference type="RefSeq" id="XP_002427021.1">
    <property type="nucleotide sequence ID" value="XM_002426976.1"/>
</dbReference>
<dbReference type="Pfam" id="PF02207">
    <property type="entry name" value="zf-UBR"/>
    <property type="match status" value="1"/>
</dbReference>
<feature type="compositionally biased region" description="Basic and acidic residues" evidence="8">
    <location>
        <begin position="3437"/>
        <end position="3451"/>
    </location>
</feature>
<feature type="compositionally biased region" description="Gly residues" evidence="8">
    <location>
        <begin position="2988"/>
        <end position="2998"/>
    </location>
</feature>
<evidence type="ECO:0000313" key="12">
    <source>
        <dbReference type="Proteomes" id="UP000009046"/>
    </source>
</evidence>
<feature type="compositionally biased region" description="Polar residues" evidence="8">
    <location>
        <begin position="3918"/>
        <end position="3932"/>
    </location>
</feature>
<dbReference type="Pfam" id="PF13764">
    <property type="entry name" value="E3_UbLigase_R4"/>
    <property type="match status" value="1"/>
</dbReference>
<dbReference type="PANTHER" id="PTHR21725">
    <property type="entry name" value="E3 UBIQUITIN-PROTEIN LIGASE UBR4"/>
    <property type="match status" value="1"/>
</dbReference>
<evidence type="ECO:0000259" key="9">
    <source>
        <dbReference type="PROSITE" id="PS51157"/>
    </source>
</evidence>
<accession>E0VLM7</accession>
<evidence type="ECO:0000256" key="6">
    <source>
        <dbReference type="PROSITE-ProRule" id="PRU00508"/>
    </source>
</evidence>
<dbReference type="HOGENOM" id="CLU_000069_0_0_1"/>
<reference evidence="11" key="3">
    <citation type="submission" date="2020-05" db="UniProtKB">
        <authorList>
            <consortium name="EnsemblMetazoa"/>
        </authorList>
    </citation>
    <scope>IDENTIFICATION</scope>
    <source>
        <strain evidence="11">USDA</strain>
    </source>
</reference>
<keyword evidence="12" id="KW-1185">Reference proteome</keyword>
<dbReference type="Proteomes" id="UP000009046">
    <property type="component" value="Unassembled WGS sequence"/>
</dbReference>
<feature type="region of interest" description="Disordered" evidence="8">
    <location>
        <begin position="611"/>
        <end position="631"/>
    </location>
</feature>
<proteinExistence type="inferred from homology"/>
<evidence type="ECO:0000256" key="7">
    <source>
        <dbReference type="PROSITE-ProRule" id="PRU01388"/>
    </source>
</evidence>
<dbReference type="PROSITE" id="PS51157">
    <property type="entry name" value="ZF_UBR"/>
    <property type="match status" value="1"/>
</dbReference>
<dbReference type="InterPro" id="IPR056530">
    <property type="entry name" value="UBR4-like_dom"/>
</dbReference>
<dbReference type="OrthoDB" id="30336at2759"/>
<protein>
    <submittedName>
        <fullName evidence="10 11">Protein purity of essence, putative</fullName>
    </submittedName>
</protein>
<reference evidence="10" key="1">
    <citation type="submission" date="2007-04" db="EMBL/GenBank/DDBJ databases">
        <title>Annotation of Pediculus humanus corporis strain USDA.</title>
        <authorList>
            <person name="Kirkness E."/>
            <person name="Hannick L."/>
            <person name="Hass B."/>
            <person name="Bruggner R."/>
            <person name="Lawson D."/>
            <person name="Bidwell S."/>
            <person name="Joardar V."/>
            <person name="Caler E."/>
            <person name="Walenz B."/>
            <person name="Inman J."/>
            <person name="Schobel S."/>
            <person name="Galinsky K."/>
            <person name="Amedeo P."/>
            <person name="Strausberg R."/>
        </authorList>
    </citation>
    <scope>NUCLEOTIDE SEQUENCE</scope>
    <source>
        <strain evidence="10">USDA</strain>
    </source>
</reference>
<dbReference type="eggNOG" id="KOG1776">
    <property type="taxonomic scope" value="Eukaryota"/>
</dbReference>
<comment type="similarity">
    <text evidence="1 7">Belongs to the UBR4 family.</text>
</comment>
<evidence type="ECO:0000313" key="11">
    <source>
        <dbReference type="EnsemblMetazoa" id="PHUM290510-PA"/>
    </source>
</evidence>
<evidence type="ECO:0000256" key="3">
    <source>
        <dbReference type="ARBA" id="ARBA00022771"/>
    </source>
</evidence>
<feature type="compositionally biased region" description="Low complexity" evidence="8">
    <location>
        <begin position="612"/>
        <end position="628"/>
    </location>
</feature>
<sequence length="5268" mass="586380">MASASGGVDWAAVIKPIFAASYGSYNKSDVLELIKAINKSENEFFHHDEEYDAFYTSFAALAADYISSSIHSICKTQIGNACQASKILMEFLLKMIKMQIKKDALSQTILSTKQLLMQINALCTAKGMLEASDYVTITMVMKNAKVPPHIKSSSAGDKEPTILSDVKRSRTDLSYMLMTQLTSPLYDFPLLKSQSTSSDSNNKPSENSNTINENIGKEIEKSFIQRNISNLQSMKAGDILIDMCTDLPHLSKYINKYKEALQTGKFNLPSTYSEATMIKHNVQSLVNDTTLVWGALSLPVYEPLHSEKLEKLCEITMACLYCSVCVATASSVLGILSNVMSKGNTGTTSGSGTSNNMSKTNLTEEEGLETLAVSIVEKSLEIFNLISNTIKNSTRAGGNILQNHRLLGVWVLLSGLQVQISSTSYTSSEKNKDEKGKSPIKIREGSSRVNLMKVQQNFGVLSVALSSLCLSLMSELLDDLHIEAITQDDEISKQNQSFQMTDVLTADFSVLGKFTALQRAAKFLSFVPLNQLLFYLATISYRKACTLKRIQKYPPEGDTFSTAFSDSTTYYEDDLMSCSEPSSPDGDDEDDESDRILGLWFEETLAPSENVANTQASQQNEENQENAAKTSTRIGSIVPEKGEPHGFISLATQIFQFMNKHFLNNKSNYMWQYVHNGLSEQHMIILAAIIRDLDRETARTETGTISVYFGAELGSLYCDFSQALTRFTHNLLVCGILSDSLQNTLLNHLGVSPWSSETMTSWPLQVYPRTLSVLAQVLLLKSNQQDKERACINIWHRLINDLADNVCSPSTAFEAENEDLNVEHAQLLLFFFHSLNLMQKKSVLLMTASAIIRCSDTTKSIMKDSQLLHLSRLLLLLEYLMKHLYDAPPSLLEQVQWNLFNSMSNPSELSETKDGARAPSRIYCPWKEIEDNYRKFGPQDEFLLKPRFYSLTVIEINNQDQPKLDGLACNFILGTPDKLKYPQLIDSLIQILNITSLCHNKEKLSFTGLCAIQYCFTICWRLLLILPPSTPYMDELVKDQELPANSLMLHSLVWGPRTGYKTFTGWMKDCLVRQGMYTHYAETLLRNVAKIVNSLEYDVKLAKNCIKSLKPNVQTSALVSPSELPSLADLCLLDAVIAKIQVLMDESICKPPDAIDSNKTIEHSPSVSELAQDLLPYVIELTNAILACCRSCLLYEINLLSEFNKKNLQQDLLVLAEVLCMSSRKNPKTGTLGNLLLGQVPIASKTVTDKWNSNPLPEFPWNTYANDLIPAESYILVVVNTHISSLSSHGSFSINPSLQHLLYSLVTFIGKHITKCPENSSTRQKAVDVLIPLTMESCSEYLHDLASRTLEKIIGDAETDTHQQKLYYEVLRHTYALIIMYTKSSETINDRYLQRCLKFIEGFIDTTPGRQALDKFFNVDKAGDLIKVLLSISTPSKQYVLKVLKFLNKLLIAAEKKPGDNCLDRLCESLSRLTLIDESALQVWLNHLILGSFSNTSHSPSNTSNQNVNAAATLVANTVVAAVGSELKEESPTPQQKAENNEEEKDKAGKFTTVVESPNESPGKENQSTLQENHLLLQNLIKYITKDASTTNEELAITLLKSMIPIVTQILSTQEGVGFSDVMSVMTTLADAGSGKGHVHLFTAAIDWLEISKQFLSQKEILEKIEAGASTGKHRTMLDSTCHLLNYVSEVVTALGPVTLGRATSPPWDNDTPLELDCDWIDDVGHDEEESGGEDSDEDSLCNKLCTFTISQKEFMNQHWYHCHTCKMVEGVGVCTVCARVCHRGHDITYAKYGNFFCDCGAKQDGSCQALTKRTPQANNEHSGQAVTSSSSHTTGNVEQMLPSSLRRRASSPVGTDRIERVSKDKIKISALAKQLENHRDILSSVAINASVFQSLLQLLKSLIPAVKSSCDRHSPVGCHLRGQIAMEQLHNLEKKFQETDQLMLPTLGSQEGAFENVRMSFSGDQGQMIKQLLSAHMIRRVAMCCLSSPHGKRQHLAVSHEKGKITVLQLSALLKQTDSSKRKLSLTRLASAPIPFTVLSIAGNPWNEDFLAVCGLKDCHVVTFSSNGLVADHLVLHPQLEGGNFIIKAIWLPGSQTELALVTADFIKIYDLSKDAISPKYFFLVPAGKVRDCTFFCNESYDYNYILVMSSAGHIYTQEMYEESLAIHGPFFVMDVLEIYHPEVKESNGQVEVGGVSIYYSHTLQMLFFSYSSGKSFVAPLTHIDCGFKGLPSVYMITFGKAAATGNKANNTQPQPLCQWSEVPNHPGLVFSVMQTSNNPVILMIKLDTILVQEIKVVPAKAKIMDMVAIRHPFSNADHRTTLILLCEDGSLRIYMASMEQTGFWLSSCVQAVFSSNSVKQTRKKKTITAQSGKPTGNVTFPIDFFEHCQAMNDVEFGGDDLLQVYNAQQIKHRLNTIGTYVVSTKQTGFNVEITNNDHALVITGVRVSLGNQDASRSPAYIEIFGRNIHTTAARNRWFDFPLTREESLQADKKLTITFGPSPDPDSVIIVDSIKVYGKTKDAFGWPEETEDLTNNVSAAAASSTSTNADGDNLSITPTPLTSLEKMISSILEVLDGCFTLAGNNMDEVKNQQKALAIEVATSLLTLPTPTSVQHHTKSLLSALHTSKAAYHNFKDFALLNNAYITLQKFKALGKPKDIDPEAFYRLVLTVRSVAVARPYNLIKFAENLPVVEITSPTTTKHFMSELMDILWQLLECSPKNLARAPVCKPGLTHVDAVVQALVEIFHAFTCCDLNGTIVEASKLYTDLLLSDNLQISFSAKLALIRVLRPRPKRRRVFIPSPPHCSTPGGTAEVESDKGPVSQPSQDSSEADQAHFEVDAVESMVLLAPEPGAGAGAGAVVSMNPIEALLGGPGGFPSLLDADDETMVELAIALSLQDHEGRPELQVLQQGIIQQGLDNLQGLQNIAGATLQSLQVLAASQGQTPGQVQEAGHYSDTTASAGGSDDEGSTAATDGSTLRTSPAEQGGSAGSESGGSGVESITGEHNVSGRSSAYGDNLQEPIVGARSETSSLGAPTGFQSNETDVMEQEHEPDTENSSSLHELRLTLLQNFVSKYSTLRHDDGVHVIPFMQVILMLTSDLDGEEEKDKVCLETLLNTLVKALEIKEPDTENIWQRTTKREVHLVVMRLLSVLMSRSKANSKSSSDNSNFVSQTTATVLLQAGMIKYCLKLLEELLKYWKVTNAEDVNTNVGGALLKPHLTSSPPDMSPFFLRQYVKGHASDVFEIYPQLLTEMALRLPYQIQKHMDNFSPISTNFDKSWFYYLCEYMMTHQTPFVRRQVRKLLLFLCGNKDKYRQLRDLHSLESHMQAVQQSCKGGGFNPSEPYSHVSFNYDSLVELIEHLKACVEVATYRTGNWQSFCLKNDDIIPFLFDISCILDDGVSPTILQLLQCAICCSKMEKSSHGHESKSGTPPASSNRKDREKSEETSTDGRFEEAQSILLVQQINKFVSKDLLLKFVKAFLLETNFTNVRWQTHALILAIYQNSSSAQQEILLNLLWKLWPQLPAFGRKAAQFVDLLGYFSLKTSQGGKKLTEYIEQAVGLLQKQNELLSHHPNASLYDSLTQFVEFDGYYLESEPCLVCNNPEVALSSIKLSSIKIDSKFTTTTHFVKLVGSHTISKITLRIGDLKRTKMVRTINIYYNNKSVQAVVELKNKFTVWHKAKKVSLISGQTEVKMEFPLPIVACNLMIEYADFYENIQATSETLQCPRCSASVPANPGVCGNCGENVFQCHKCRAINYDEKDPFLCHSCGFCKYAKFDYTLTAKPCCAVDPIENDEDRNKSVAAINTSLEKADRVYRALISHKPSLELLILKISEHRLDKSADDATSVISGNSSAAATVSGGSSAHVNKAIQLLAQRYCGECKSSFEELSKIIQKVLACRRELVTYDRNQKEKGGKNKNVSTAPKSTTNSSGLVTSSAAVMSSSFSFMPSDASYTIGRCYGCASAATEHCLTLLRALATSATSRQILCSQGLIQELVKNNLRKGTVQIQELLCLLTRDNAKATQELCSLLMERIALTLVGHVANSDLAFAVRHEMALLAALVQKEDNCWEQKLRCVMQLLIMASKNVKSPVVMESITLPCLKILQNIIKPSQPASKKNKEKSVDLLATVKPMPGIYVNVQKWLQGDPKHSFKAWRMRMPAKSSSEMFQNIKKEDVHAYYLMEKYGNRWRQKQKMLKDLFPVILWNDAPWLKQVLFNPSSRLSRQVACNMLESLCQVSVRKKEANLLTGYLVELGCAGESAAEFLSFYQNLLQQVPWKLYLAVKGLLLQLADLLTKEIQELHRLEDTTLTSDLAQGYALKMLTELLASFLDHDGIKQLYKGRLVGAVLNGYLSLRRLVVQRTRLIDDTQEKLLELLEEMTTGTEEETKAFMAICIETVKATPAEDIRTPVFIFERLCSIVYPEESDTGEFYLTLEKDPQQEDFLQGRMLGNPYSSNEHGLGPLMRDVKNKICQDCELVALLEDDNGMELLVNNKIISLNLSVREVYKKVWLAESGDTDTMRVVYRMRGLLGDATEEFVETLNAKSEQEVNNEEVYKMANVMADCGGLQIMLDRLAGITDLNRARPLLQVLLKLFRLCVKVKRNQEVLAQPELNAISVFLNALKELCSSKENNAPQSAITEELLDIMEIILSKATSERPEKFYEFSQTFGGVDHIEALLGYVNSKGSTASASVLQHLMRVIASLTYGNEERMAPLIQNFTTVLDFNAFDFEHTPEDKQKLELFCILTSGIDRNAIGNTLKDYIISLGIVKQALEYIISHAPPVKATLSRTDSDDWKEFISKPSLKYILRFLAGLASDHEPTQLAVSVDCIPIIHRLEQVSSDEHVGSLAENLLEALKSHPKVASRIEEVREQTRAEKKRLAMAMRERQLGALGMKTNEKGQVTADSTIMQQVADLGEETGHVCVICREGYKFQPTKVLGIYTFTKRCNVEEYEIKPRKTFGYSTVTHFNVVHVDCHMAAVRLARARDEWESAALQNANTKCNGLLPLWGPQVPESAFASCLARHNTYLQECTGHRDINYSSAVHDLKLLLLRFAQEKSFHDDTGGGGPQSNMYIIPYLLHMALYVINTTRSGPREDKTLMAYLDSAANEKWVESSYEAEGPYYMATLSLLLCSPARWEKTRLCHLRRLLVTAQARHISPSAQILRLSDVTVKEYSTYKSCLIFFALIDGIYTKFFKKVRVSSEHQWPSRLADYIRHNDEALMKASDRLLASYREELLPCTSFEEFCFVVGLYEEISNRSTYIADIFRGLS</sequence>
<evidence type="ECO:0000256" key="2">
    <source>
        <dbReference type="ARBA" id="ARBA00022723"/>
    </source>
</evidence>
<feature type="domain" description="UBR-type" evidence="9">
    <location>
        <begin position="1740"/>
        <end position="1813"/>
    </location>
</feature>
<feature type="compositionally biased region" description="Polar residues" evidence="8">
    <location>
        <begin position="1554"/>
        <end position="1569"/>
    </location>
</feature>